<sequence length="138" mass="15112">YGKTKGTRKKSTTPIENEYTRDETERKRVALVDTSSVVDVEMLLSDISPSIQTSEPTSTTKTSTSVPSRSTTAPPSTDVAASQKILTHAMQFKMDHLAESADVRASGIEDVVPGMIERDIVVTLAPIQAELREHRQLI</sequence>
<keyword evidence="3" id="KW-1185">Reference proteome</keyword>
<evidence type="ECO:0000313" key="3">
    <source>
        <dbReference type="Proteomes" id="UP001234989"/>
    </source>
</evidence>
<dbReference type="Proteomes" id="UP001234989">
    <property type="component" value="Chromosome 4"/>
</dbReference>
<reference evidence="2" key="1">
    <citation type="submission" date="2023-08" db="EMBL/GenBank/DDBJ databases">
        <title>A de novo genome assembly of Solanum verrucosum Schlechtendal, a Mexican diploid species geographically isolated from the other diploid A-genome species in potato relatives.</title>
        <authorList>
            <person name="Hosaka K."/>
        </authorList>
    </citation>
    <scope>NUCLEOTIDE SEQUENCE</scope>
    <source>
        <tissue evidence="2">Young leaves</tissue>
    </source>
</reference>
<proteinExistence type="predicted"/>
<feature type="region of interest" description="Disordered" evidence="1">
    <location>
        <begin position="45"/>
        <end position="77"/>
    </location>
</feature>
<feature type="compositionally biased region" description="Basic residues" evidence="1">
    <location>
        <begin position="1"/>
        <end position="11"/>
    </location>
</feature>
<feature type="compositionally biased region" description="Low complexity" evidence="1">
    <location>
        <begin position="53"/>
        <end position="77"/>
    </location>
</feature>
<name>A0AAF0TLW7_SOLVR</name>
<dbReference type="EMBL" id="CP133615">
    <property type="protein sequence ID" value="WMV24129.1"/>
    <property type="molecule type" value="Genomic_DNA"/>
</dbReference>
<gene>
    <name evidence="2" type="ORF">MTR67_017514</name>
</gene>
<evidence type="ECO:0000313" key="2">
    <source>
        <dbReference type="EMBL" id="WMV24129.1"/>
    </source>
</evidence>
<accession>A0AAF0TLW7</accession>
<feature type="non-terminal residue" evidence="2">
    <location>
        <position position="1"/>
    </location>
</feature>
<organism evidence="2 3">
    <name type="scientific">Solanum verrucosum</name>
    <dbReference type="NCBI Taxonomy" id="315347"/>
    <lineage>
        <taxon>Eukaryota</taxon>
        <taxon>Viridiplantae</taxon>
        <taxon>Streptophyta</taxon>
        <taxon>Embryophyta</taxon>
        <taxon>Tracheophyta</taxon>
        <taxon>Spermatophyta</taxon>
        <taxon>Magnoliopsida</taxon>
        <taxon>eudicotyledons</taxon>
        <taxon>Gunneridae</taxon>
        <taxon>Pentapetalae</taxon>
        <taxon>asterids</taxon>
        <taxon>lamiids</taxon>
        <taxon>Solanales</taxon>
        <taxon>Solanaceae</taxon>
        <taxon>Solanoideae</taxon>
        <taxon>Solaneae</taxon>
        <taxon>Solanum</taxon>
    </lineage>
</organism>
<evidence type="ECO:0008006" key="4">
    <source>
        <dbReference type="Google" id="ProtNLM"/>
    </source>
</evidence>
<evidence type="ECO:0000256" key="1">
    <source>
        <dbReference type="SAM" id="MobiDB-lite"/>
    </source>
</evidence>
<dbReference type="AlphaFoldDB" id="A0AAF0TLW7"/>
<feature type="region of interest" description="Disordered" evidence="1">
    <location>
        <begin position="1"/>
        <end position="26"/>
    </location>
</feature>
<protein>
    <recommendedName>
        <fullName evidence="4">Integrase core domain containing protein</fullName>
    </recommendedName>
</protein>